<dbReference type="AlphaFoldDB" id="A0A8D8VBS5"/>
<name>A0A8D8VBS5_9HEMI</name>
<accession>A0A8D8VBS5</accession>
<reference evidence="1" key="1">
    <citation type="submission" date="2021-05" db="EMBL/GenBank/DDBJ databases">
        <authorList>
            <person name="Alioto T."/>
            <person name="Alioto T."/>
            <person name="Gomez Garrido J."/>
        </authorList>
    </citation>
    <scope>NUCLEOTIDE SEQUENCE</scope>
</reference>
<dbReference type="EMBL" id="HBUF01359597">
    <property type="protein sequence ID" value="CAG6719920.1"/>
    <property type="molecule type" value="Transcribed_RNA"/>
</dbReference>
<dbReference type="EMBL" id="HBUF01359596">
    <property type="protein sequence ID" value="CAG6719917.1"/>
    <property type="molecule type" value="Transcribed_RNA"/>
</dbReference>
<organism evidence="1">
    <name type="scientific">Cacopsylla melanoneura</name>
    <dbReference type="NCBI Taxonomy" id="428564"/>
    <lineage>
        <taxon>Eukaryota</taxon>
        <taxon>Metazoa</taxon>
        <taxon>Ecdysozoa</taxon>
        <taxon>Arthropoda</taxon>
        <taxon>Hexapoda</taxon>
        <taxon>Insecta</taxon>
        <taxon>Pterygota</taxon>
        <taxon>Neoptera</taxon>
        <taxon>Paraneoptera</taxon>
        <taxon>Hemiptera</taxon>
        <taxon>Sternorrhyncha</taxon>
        <taxon>Psylloidea</taxon>
        <taxon>Psyllidae</taxon>
        <taxon>Psyllinae</taxon>
        <taxon>Cacopsylla</taxon>
    </lineage>
</organism>
<sequence length="103" mass="11693">MAPLGACSSLSTTRLAAYNSPSTVRYKDRARVNRCTARMGSRMRIHMRRITVIIRRTIITGIDRLLTLTSPKVIRPSSRTPSYTSYQCYSSCSIKILACDWFI</sequence>
<evidence type="ECO:0000313" key="1">
    <source>
        <dbReference type="EMBL" id="CAG6719917.1"/>
    </source>
</evidence>
<proteinExistence type="predicted"/>
<dbReference type="EMBL" id="HBUF01359595">
    <property type="protein sequence ID" value="CAG6719914.1"/>
    <property type="molecule type" value="Transcribed_RNA"/>
</dbReference>
<protein>
    <submittedName>
        <fullName evidence="1">Uncharacterized protein</fullName>
    </submittedName>
</protein>